<dbReference type="EMBL" id="CP002536">
    <property type="protein sequence ID" value="ADY26332.1"/>
    <property type="molecule type" value="Genomic_DNA"/>
</dbReference>
<reference evidence="4" key="1">
    <citation type="submission" date="2011-02" db="EMBL/GenBank/DDBJ databases">
        <title>The complete sequence of chromosome of Deinococcus proteolyticus DSM 20540.</title>
        <authorList>
            <consortium name="US DOE Joint Genome Institute (JGI-PGF)"/>
            <person name="Lucas S."/>
            <person name="Copeland A."/>
            <person name="Lapidus A."/>
            <person name="Bruce D."/>
            <person name="Goodwin L."/>
            <person name="Pitluck S."/>
            <person name="Kyrpides N."/>
            <person name="Mavromatis K."/>
            <person name="Pagani I."/>
            <person name="Ivanova N."/>
            <person name="Ovchinnikova G."/>
            <person name="Zeytun A."/>
            <person name="Detter J.C."/>
            <person name="Han C."/>
            <person name="Land M."/>
            <person name="Hauser L."/>
            <person name="Markowitz V."/>
            <person name="Cheng J.-F."/>
            <person name="Hugenholtz P."/>
            <person name="Woyke T."/>
            <person name="Wu D."/>
            <person name="Pukall R."/>
            <person name="Steenblock K."/>
            <person name="Brambilla E."/>
            <person name="Klenk H.-P."/>
            <person name="Eisen J.A."/>
        </authorList>
    </citation>
    <scope>NUCLEOTIDE SEQUENCE [LARGE SCALE GENOMIC DNA]</scope>
    <source>
        <strain evidence="4">ATCC 35074 / DSM 20540 / JCM 6276 / NBRC 101906 / NCIMB 13154 / VKM Ac-1939 / CCM 2703 / MRP</strain>
    </source>
</reference>
<dbReference type="Gene3D" id="2.60.40.10">
    <property type="entry name" value="Immunoglobulins"/>
    <property type="match status" value="1"/>
</dbReference>
<feature type="signal peptide" evidence="1">
    <location>
        <begin position="1"/>
        <end position="20"/>
    </location>
</feature>
<protein>
    <recommendedName>
        <fullName evidence="2">Bacterial Ig-like domain-containing protein</fullName>
    </recommendedName>
</protein>
<dbReference type="STRING" id="693977.Deipr_1180"/>
<keyword evidence="4" id="KW-1185">Reference proteome</keyword>
<feature type="chain" id="PRO_5003259533" description="Bacterial Ig-like domain-containing protein" evidence="1">
    <location>
        <begin position="21"/>
        <end position="717"/>
    </location>
</feature>
<dbReference type="OrthoDB" id="55954at2"/>
<gene>
    <name evidence="3" type="ordered locus">Deipr_1180</name>
</gene>
<dbReference type="InterPro" id="IPR044016">
    <property type="entry name" value="Big_13"/>
</dbReference>
<evidence type="ECO:0000313" key="3">
    <source>
        <dbReference type="EMBL" id="ADY26332.1"/>
    </source>
</evidence>
<evidence type="ECO:0000313" key="4">
    <source>
        <dbReference type="Proteomes" id="UP000007718"/>
    </source>
</evidence>
<dbReference type="Proteomes" id="UP000007718">
    <property type="component" value="Chromosome"/>
</dbReference>
<feature type="domain" description="Bacterial Ig-like" evidence="2">
    <location>
        <begin position="64"/>
        <end position="133"/>
    </location>
</feature>
<dbReference type="PROSITE" id="PS51257">
    <property type="entry name" value="PROKAR_LIPOPROTEIN"/>
    <property type="match status" value="1"/>
</dbReference>
<dbReference type="KEGG" id="dpt:Deipr_1180"/>
<sequence>MKSKTVILGFSALLALTACGGGGAPAPTAPTTGNQAPTVAIRSMANQPLTDKNFLQPGASLMILTSDDDVVKTVTYSLAGPVSKAPVQLGSVEGKNTINLPPDLTEGTYTMTVQATDSQGATSTGTASFRIDTTNPQLVSVTVNGQTVGSSNISAAGTAALKVVAHDTSGPVALVLTEGQEVLAQNSNELNFDLARKKDGSLREDGSYSFMLTATDPAGRTTQQAVNVTLVKKDASSGPVEQVPTPTLQVIGEGPFAGNMGVNASANIGPSSQLDKMVLVVTDSTGRMDSQTYVTTQANQTFSVDTTQFTNGPVKLQVFAYTKGGLEGASPVQSIEVKNINAPQISVVAPVDGSTFNAPTLPVRVTITKRTSYFSFVSGQVSVELRDYRGALKATRTLDISNPSTCTGDTKATLTCNTSFDMADGDAGIYSVTASTSVNVDGLGEQRLSATSRFTSTVQNASAPANNIILPIRISNDGSNVAELPSATAKLPVLNRGSGVMVHASDNDGLKYVQVRFLYPDGRPVNSYLLNRKMVDVSETYEVVMPIELDGSEYIPDGQYILQMTTEDTLGNTNIQEMWVRVDRAQRGQLFKTEAVFTDARSFVNGQLTHSSGAWGLGCSDKTVDATTEAGSLTNCASLQADSRVIALTYFRNPEGVTKVVGRTISPVTTAGTSVISRVGFNAEGTYWVSWLVQDLNTGVVESISGPELAVQKNSNQ</sequence>
<dbReference type="HOGENOM" id="CLU_385312_0_0_0"/>
<dbReference type="InterPro" id="IPR013783">
    <property type="entry name" value="Ig-like_fold"/>
</dbReference>
<proteinExistence type="predicted"/>
<evidence type="ECO:0000256" key="1">
    <source>
        <dbReference type="SAM" id="SignalP"/>
    </source>
</evidence>
<reference evidence="3 4" key="2">
    <citation type="journal article" date="2012" name="Stand. Genomic Sci.">
        <title>Complete genome sequence of the orange-red pigmented, radioresistant Deinococcus proteolyticus type strain (MRP(T)).</title>
        <authorList>
            <person name="Copeland A."/>
            <person name="Zeytun A."/>
            <person name="Yassawong M."/>
            <person name="Nolan M."/>
            <person name="Lucas S."/>
            <person name="Hammon N."/>
            <person name="Deshpande S."/>
            <person name="Cheng J.F."/>
            <person name="Han C."/>
            <person name="Tapia R."/>
            <person name="Goodwin L.A."/>
            <person name="Pitluck S."/>
            <person name="Mavromatis K."/>
            <person name="Liolios K."/>
            <person name="Pagani I."/>
            <person name="Ivanova N."/>
            <person name="Mikhailova N."/>
            <person name="Pati A."/>
            <person name="Chen A."/>
            <person name="Palaniappan K."/>
            <person name="Land M."/>
            <person name="Hauser L."/>
            <person name="Jeffries C.D."/>
            <person name="Brambilla E.M."/>
            <person name="Rohde M."/>
            <person name="Sikorski J."/>
            <person name="Pukall R."/>
            <person name="Goker M."/>
            <person name="Detter J.C."/>
            <person name="Woyke T."/>
            <person name="Bristow J."/>
            <person name="Eisen J.A."/>
            <person name="Markowitz V."/>
            <person name="Hugenholtz P."/>
            <person name="Kyrpides N.C."/>
            <person name="Klenk H.P."/>
            <person name="Lapidus A."/>
        </authorList>
    </citation>
    <scope>NUCLEOTIDE SEQUENCE [LARGE SCALE GENOMIC DNA]</scope>
    <source>
        <strain evidence="4">ATCC 35074 / DSM 20540 / JCM 6276 / NBRC 101906 / NCIMB 13154 / VKM Ac-1939 / CCM 2703 / MRP</strain>
    </source>
</reference>
<evidence type="ECO:0000259" key="2">
    <source>
        <dbReference type="Pfam" id="PF19077"/>
    </source>
</evidence>
<accession>F0RNK6</accession>
<name>F0RNK6_DEIPM</name>
<dbReference type="RefSeq" id="WP_013614941.1">
    <property type="nucleotide sequence ID" value="NC_015161.1"/>
</dbReference>
<dbReference type="Pfam" id="PF19077">
    <property type="entry name" value="Big_13"/>
    <property type="match status" value="1"/>
</dbReference>
<keyword evidence="1" id="KW-0732">Signal</keyword>
<organism evidence="3 4">
    <name type="scientific">Deinococcus proteolyticus (strain ATCC 35074 / DSM 20540 / JCM 6276 / NBRC 101906 / NCIMB 13154 / VKM Ac-1939 / CCM 2703 / MRP)</name>
    <dbReference type="NCBI Taxonomy" id="693977"/>
    <lineage>
        <taxon>Bacteria</taxon>
        <taxon>Thermotogati</taxon>
        <taxon>Deinococcota</taxon>
        <taxon>Deinococci</taxon>
        <taxon>Deinococcales</taxon>
        <taxon>Deinococcaceae</taxon>
        <taxon>Deinococcus</taxon>
    </lineage>
</organism>
<dbReference type="AlphaFoldDB" id="F0RNK6"/>